<evidence type="ECO:0000256" key="1">
    <source>
        <dbReference type="ARBA" id="ARBA00004173"/>
    </source>
</evidence>
<dbReference type="EMBL" id="JAPXFL010000008">
    <property type="protein sequence ID" value="KAK9503000.1"/>
    <property type="molecule type" value="Genomic_DNA"/>
</dbReference>
<evidence type="ECO:0000313" key="7">
    <source>
        <dbReference type="Proteomes" id="UP001461498"/>
    </source>
</evidence>
<dbReference type="GO" id="GO:0042030">
    <property type="term" value="F:ATPase inhibitor activity"/>
    <property type="evidence" value="ECO:0007669"/>
    <property type="project" value="InterPro"/>
</dbReference>
<gene>
    <name evidence="6" type="ORF">O3M35_011665</name>
</gene>
<evidence type="ECO:0000256" key="4">
    <source>
        <dbReference type="ARBA" id="ARBA00023054"/>
    </source>
</evidence>
<reference evidence="6 7" key="1">
    <citation type="submission" date="2022-12" db="EMBL/GenBank/DDBJ databases">
        <title>Chromosome-level genome assembly of true bugs.</title>
        <authorList>
            <person name="Ma L."/>
            <person name="Li H."/>
        </authorList>
    </citation>
    <scope>NUCLEOTIDE SEQUENCE [LARGE SCALE GENOMIC DNA]</scope>
    <source>
        <strain evidence="6">Lab_2022b</strain>
    </source>
</reference>
<dbReference type="SUPFAM" id="SSF64602">
    <property type="entry name" value="F1 ATPase inhibitor, IF1, C-terminal domain"/>
    <property type="match status" value="1"/>
</dbReference>
<evidence type="ECO:0000256" key="2">
    <source>
        <dbReference type="ARBA" id="ARBA00010901"/>
    </source>
</evidence>
<evidence type="ECO:0000256" key="5">
    <source>
        <dbReference type="ARBA" id="ARBA00023128"/>
    </source>
</evidence>
<dbReference type="InterPro" id="IPR007648">
    <property type="entry name" value="ATPase_inhibitor_mt"/>
</dbReference>
<keyword evidence="7" id="KW-1185">Reference proteome</keyword>
<keyword evidence="5" id="KW-0496">Mitochondrion</keyword>
<evidence type="ECO:0000313" key="6">
    <source>
        <dbReference type="EMBL" id="KAK9503000.1"/>
    </source>
</evidence>
<comment type="similarity">
    <text evidence="2">Belongs to the ATPase inhibitor family.</text>
</comment>
<dbReference type="PANTHER" id="PTHR48417">
    <property type="entry name" value="ATP SYNTHASE F1 SUBUNIT EPSILON"/>
    <property type="match status" value="1"/>
</dbReference>
<proteinExistence type="inferred from homology"/>
<dbReference type="Gene3D" id="1.20.5.500">
    <property type="entry name" value="Single helix bin"/>
    <property type="match status" value="1"/>
</dbReference>
<accession>A0AAW1CYD8</accession>
<organism evidence="6 7">
    <name type="scientific">Rhynocoris fuscipes</name>
    <dbReference type="NCBI Taxonomy" id="488301"/>
    <lineage>
        <taxon>Eukaryota</taxon>
        <taxon>Metazoa</taxon>
        <taxon>Ecdysozoa</taxon>
        <taxon>Arthropoda</taxon>
        <taxon>Hexapoda</taxon>
        <taxon>Insecta</taxon>
        <taxon>Pterygota</taxon>
        <taxon>Neoptera</taxon>
        <taxon>Paraneoptera</taxon>
        <taxon>Hemiptera</taxon>
        <taxon>Heteroptera</taxon>
        <taxon>Panheteroptera</taxon>
        <taxon>Cimicomorpha</taxon>
        <taxon>Reduviidae</taxon>
        <taxon>Harpactorinae</taxon>
        <taxon>Harpactorini</taxon>
        <taxon>Rhynocoris</taxon>
    </lineage>
</organism>
<keyword evidence="3" id="KW-0809">Transit peptide</keyword>
<evidence type="ECO:0000256" key="3">
    <source>
        <dbReference type="ARBA" id="ARBA00022946"/>
    </source>
</evidence>
<comment type="caution">
    <text evidence="6">The sequence shown here is derived from an EMBL/GenBank/DDBJ whole genome shotgun (WGS) entry which is preliminary data.</text>
</comment>
<name>A0AAW1CYD8_9HEMI</name>
<dbReference type="Pfam" id="PF04568">
    <property type="entry name" value="IATP"/>
    <property type="match status" value="1"/>
</dbReference>
<protein>
    <submittedName>
        <fullName evidence="6">Uncharacterized protein</fullName>
    </submittedName>
</protein>
<keyword evidence="4" id="KW-0175">Coiled coil</keyword>
<dbReference type="Proteomes" id="UP001461498">
    <property type="component" value="Unassembled WGS sequence"/>
</dbReference>
<comment type="subcellular location">
    <subcellularLocation>
        <location evidence="1">Mitochondrion</location>
    </subcellularLocation>
</comment>
<dbReference type="GO" id="GO:0005739">
    <property type="term" value="C:mitochondrion"/>
    <property type="evidence" value="ECO:0007669"/>
    <property type="project" value="UniProtKB-SubCell"/>
</dbReference>
<dbReference type="PANTHER" id="PTHR48417:SF1">
    <property type="entry name" value="ATP SYNTHASE F1 SUBUNIT EPSILON"/>
    <property type="match status" value="1"/>
</dbReference>
<dbReference type="AlphaFoldDB" id="A0AAW1CYD8"/>
<sequence length="102" mass="11546">MSFQRVTKFICVKRNDVLKELKCFMADRGDSAGAIRSAGGAFAKRGASQEEEYFFKKQKEQLADLKDVVKDESKIEANEEHIKASHDTFKEAESKAKILSKE</sequence>